<organism evidence="6 7">
    <name type="scientific">Streptantibioticus parmotrematis</name>
    <dbReference type="NCBI Taxonomy" id="2873249"/>
    <lineage>
        <taxon>Bacteria</taxon>
        <taxon>Bacillati</taxon>
        <taxon>Actinomycetota</taxon>
        <taxon>Actinomycetes</taxon>
        <taxon>Kitasatosporales</taxon>
        <taxon>Streptomycetaceae</taxon>
        <taxon>Streptantibioticus</taxon>
    </lineage>
</organism>
<keyword evidence="3" id="KW-0012">Acyltransferase</keyword>
<comment type="caution">
    <text evidence="6">The sequence shown here is derived from an EMBL/GenBank/DDBJ whole genome shotgun (WGS) entry which is preliminary data.</text>
</comment>
<evidence type="ECO:0000256" key="3">
    <source>
        <dbReference type="ARBA" id="ARBA00023315"/>
    </source>
</evidence>
<keyword evidence="7" id="KW-1185">Reference proteome</keyword>
<evidence type="ECO:0000313" key="6">
    <source>
        <dbReference type="EMBL" id="MBY8886423.1"/>
    </source>
</evidence>
<dbReference type="EMBL" id="JAINVZ010000010">
    <property type="protein sequence ID" value="MBY8886423.1"/>
    <property type="molecule type" value="Genomic_DNA"/>
</dbReference>
<reference evidence="6 7" key="1">
    <citation type="submission" date="2021-08" db="EMBL/GenBank/DDBJ databases">
        <title>Streptomyces sp. PTM05 isolated from lichen.</title>
        <authorList>
            <person name="Somphong A."/>
            <person name="Phongsopitanun W."/>
            <person name="Tanasupawat S."/>
        </authorList>
    </citation>
    <scope>NUCLEOTIDE SEQUENCE [LARGE SCALE GENOMIC DNA]</scope>
    <source>
        <strain evidence="6 7">Ptm05</strain>
    </source>
</reference>
<gene>
    <name evidence="6" type="ORF">K7472_16330</name>
</gene>
<evidence type="ECO:0000259" key="4">
    <source>
        <dbReference type="Pfam" id="PF08541"/>
    </source>
</evidence>
<keyword evidence="1" id="KW-0963">Cytoplasm</keyword>
<dbReference type="Gene3D" id="3.40.47.10">
    <property type="match status" value="2"/>
</dbReference>
<dbReference type="Proteomes" id="UP001198565">
    <property type="component" value="Unassembled WGS sequence"/>
</dbReference>
<dbReference type="InterPro" id="IPR016039">
    <property type="entry name" value="Thiolase-like"/>
</dbReference>
<accession>A0ABS7QTA3</accession>
<proteinExistence type="predicted"/>
<evidence type="ECO:0000256" key="1">
    <source>
        <dbReference type="ARBA" id="ARBA00022490"/>
    </source>
</evidence>
<keyword evidence="2" id="KW-0808">Transferase</keyword>
<feature type="domain" description="Beta-ketoacyl-[acyl-carrier-protein] synthase III C-terminal" evidence="4">
    <location>
        <begin position="245"/>
        <end position="336"/>
    </location>
</feature>
<protein>
    <submittedName>
        <fullName evidence="6">Ketoacyl-ACP synthase III family protein</fullName>
    </submittedName>
</protein>
<dbReference type="Pfam" id="PF08545">
    <property type="entry name" value="ACP_syn_III"/>
    <property type="match status" value="1"/>
</dbReference>
<dbReference type="PANTHER" id="PTHR34069">
    <property type="entry name" value="3-OXOACYL-[ACYL-CARRIER-PROTEIN] SYNTHASE 3"/>
    <property type="match status" value="1"/>
</dbReference>
<dbReference type="SUPFAM" id="SSF53901">
    <property type="entry name" value="Thiolase-like"/>
    <property type="match status" value="1"/>
</dbReference>
<dbReference type="RefSeq" id="WP_222978633.1">
    <property type="nucleotide sequence ID" value="NZ_JAINVZ010000010.1"/>
</dbReference>
<evidence type="ECO:0000313" key="7">
    <source>
        <dbReference type="Proteomes" id="UP001198565"/>
    </source>
</evidence>
<name>A0ABS7QTA3_9ACTN</name>
<sequence>MRWDDIHVAAVGTWLPEPVSAADAVREGKYTAERYETFGYQSVLQAEDVAPPDMAVYAAESALKRSGVAPEEFSLLIHGSLWFQGLDIYPTASYVAARTVGRSVAALDVQQRCNVGVSGVELAAAHLKSGLRGGSAVMLTTADRWAAPGVNRWELHDISTYGDGGTAVVVSSQGGFARLLSTATVADNSLEGLARGDQPFLSASPAAAEGIDLTRRSHEYMEAGDEKEIVLRIARVMLQAKKEALADAGIGTADLARVVTPNTGRRKGDHQVHHLIGVTEEQTTWDYGRTTGHIGAGDWAAGLAHLIDTRAVEPGDKVMLFGGGAGYTCTVAVLEINEVPQW</sequence>
<dbReference type="PANTHER" id="PTHR34069:SF2">
    <property type="entry name" value="BETA-KETOACYL-[ACYL-CARRIER-PROTEIN] SYNTHASE III"/>
    <property type="match status" value="1"/>
</dbReference>
<evidence type="ECO:0000256" key="2">
    <source>
        <dbReference type="ARBA" id="ARBA00022679"/>
    </source>
</evidence>
<dbReference type="InterPro" id="IPR013747">
    <property type="entry name" value="ACP_syn_III_C"/>
</dbReference>
<dbReference type="Pfam" id="PF08541">
    <property type="entry name" value="ACP_syn_III_C"/>
    <property type="match status" value="1"/>
</dbReference>
<dbReference type="CDD" id="cd00827">
    <property type="entry name" value="init_cond_enzymes"/>
    <property type="match status" value="1"/>
</dbReference>
<feature type="domain" description="Beta-ketoacyl-[acyl-carrier-protein] synthase III N-terminal" evidence="5">
    <location>
        <begin position="107"/>
        <end position="187"/>
    </location>
</feature>
<evidence type="ECO:0000259" key="5">
    <source>
        <dbReference type="Pfam" id="PF08545"/>
    </source>
</evidence>
<dbReference type="InterPro" id="IPR013751">
    <property type="entry name" value="ACP_syn_III_N"/>
</dbReference>